<keyword evidence="7 11" id="KW-0472">Membrane</keyword>
<dbReference type="Proteomes" id="UP001181693">
    <property type="component" value="Unassembled WGS sequence"/>
</dbReference>
<dbReference type="GO" id="GO:0004984">
    <property type="term" value="F:olfactory receptor activity"/>
    <property type="evidence" value="ECO:0007669"/>
    <property type="project" value="InterPro"/>
</dbReference>
<feature type="transmembrane region" description="Helical" evidence="11">
    <location>
        <begin position="142"/>
        <end position="162"/>
    </location>
</feature>
<dbReference type="PANTHER" id="PTHR26452">
    <property type="entry name" value="OLFACTORY RECEPTOR"/>
    <property type="match status" value="1"/>
</dbReference>
<feature type="transmembrane region" description="Helical" evidence="11">
    <location>
        <begin position="196"/>
        <end position="218"/>
    </location>
</feature>
<evidence type="ECO:0000313" key="13">
    <source>
        <dbReference type="EMBL" id="DBA19205.1"/>
    </source>
</evidence>
<accession>A0AAV3A2K9</accession>
<comment type="similarity">
    <text evidence="10">Belongs to the G-protein coupled receptor 1 family.</text>
</comment>
<dbReference type="GO" id="GO:0004930">
    <property type="term" value="F:G protein-coupled receptor activity"/>
    <property type="evidence" value="ECO:0007669"/>
    <property type="project" value="UniProtKB-KW"/>
</dbReference>
<dbReference type="PRINTS" id="PR00245">
    <property type="entry name" value="OLFACTORYR"/>
</dbReference>
<keyword evidence="9 10" id="KW-0807">Transducer</keyword>
<keyword evidence="3 10" id="KW-0812">Transmembrane</keyword>
<dbReference type="FunFam" id="1.20.1070.10:FF:000015">
    <property type="entry name" value="Olfactory receptor"/>
    <property type="match status" value="1"/>
</dbReference>
<dbReference type="InterPro" id="IPR000276">
    <property type="entry name" value="GPCR_Rhodpsn"/>
</dbReference>
<gene>
    <name evidence="13" type="ORF">GDO54_015072</name>
</gene>
<dbReference type="PRINTS" id="PR00237">
    <property type="entry name" value="GPCRRHODOPSN"/>
</dbReference>
<comment type="caution">
    <text evidence="13">The sequence shown here is derived from an EMBL/GenBank/DDBJ whole genome shotgun (WGS) entry which is preliminary data.</text>
</comment>
<dbReference type="Gene3D" id="1.20.1070.10">
    <property type="entry name" value="Rhodopsin 7-helix transmembrane proteins"/>
    <property type="match status" value="1"/>
</dbReference>
<evidence type="ECO:0000256" key="7">
    <source>
        <dbReference type="ARBA" id="ARBA00023136"/>
    </source>
</evidence>
<keyword evidence="5 11" id="KW-1133">Transmembrane helix</keyword>
<dbReference type="PROSITE" id="PS00237">
    <property type="entry name" value="G_PROTEIN_RECEP_F1_1"/>
    <property type="match status" value="1"/>
</dbReference>
<feature type="domain" description="G-protein coupled receptors family 1 profile" evidence="12">
    <location>
        <begin position="43"/>
        <end position="292"/>
    </location>
</feature>
<keyword evidence="14" id="KW-1185">Reference proteome</keyword>
<evidence type="ECO:0000259" key="12">
    <source>
        <dbReference type="PROSITE" id="PS50262"/>
    </source>
</evidence>
<evidence type="ECO:0000256" key="5">
    <source>
        <dbReference type="ARBA" id="ARBA00022989"/>
    </source>
</evidence>
<name>A0AAV3A2K9_PYXAD</name>
<keyword evidence="2 11" id="KW-1003">Cell membrane</keyword>
<evidence type="ECO:0000256" key="4">
    <source>
        <dbReference type="ARBA" id="ARBA00022725"/>
    </source>
</evidence>
<dbReference type="CDD" id="cd13954">
    <property type="entry name" value="7tmA_OR"/>
    <property type="match status" value="1"/>
</dbReference>
<proteinExistence type="inferred from homology"/>
<keyword evidence="11" id="KW-0716">Sensory transduction</keyword>
<evidence type="ECO:0000256" key="1">
    <source>
        <dbReference type="ARBA" id="ARBA00004651"/>
    </source>
</evidence>
<dbReference type="InterPro" id="IPR000725">
    <property type="entry name" value="Olfact_rcpt"/>
</dbReference>
<dbReference type="AlphaFoldDB" id="A0AAV3A2K9"/>
<keyword evidence="8 10" id="KW-0675">Receptor</keyword>
<dbReference type="Pfam" id="PF13853">
    <property type="entry name" value="7tm_4"/>
    <property type="match status" value="1"/>
</dbReference>
<evidence type="ECO:0000256" key="8">
    <source>
        <dbReference type="ARBA" id="ARBA00023170"/>
    </source>
</evidence>
<evidence type="ECO:0000256" key="10">
    <source>
        <dbReference type="RuleBase" id="RU000688"/>
    </source>
</evidence>
<dbReference type="SUPFAM" id="SSF81321">
    <property type="entry name" value="Family A G protein-coupled receptor-like"/>
    <property type="match status" value="1"/>
</dbReference>
<comment type="subcellular location">
    <subcellularLocation>
        <location evidence="1 11">Cell membrane</location>
        <topology evidence="1 11">Multi-pass membrane protein</topology>
    </subcellularLocation>
</comment>
<evidence type="ECO:0000313" key="14">
    <source>
        <dbReference type="Proteomes" id="UP001181693"/>
    </source>
</evidence>
<dbReference type="InterPro" id="IPR017452">
    <property type="entry name" value="GPCR_Rhodpsn_7TM"/>
</dbReference>
<protein>
    <recommendedName>
        <fullName evidence="11">Olfactory receptor</fullName>
    </recommendedName>
</protein>
<keyword evidence="4 11" id="KW-0552">Olfaction</keyword>
<evidence type="ECO:0000256" key="3">
    <source>
        <dbReference type="ARBA" id="ARBA00022692"/>
    </source>
</evidence>
<keyword evidence="6 10" id="KW-0297">G-protein coupled receptor</keyword>
<dbReference type="PROSITE" id="PS50262">
    <property type="entry name" value="G_PROTEIN_RECEP_F1_2"/>
    <property type="match status" value="1"/>
</dbReference>
<dbReference type="EMBL" id="DYDO01000008">
    <property type="protein sequence ID" value="DBA19205.1"/>
    <property type="molecule type" value="Genomic_DNA"/>
</dbReference>
<sequence length="319" mass="36282">MHIKNNTSILKFHISSFFINDDYKIVTFNAVILFLLYNIGNLGNILIITVICLDVQLHTPMYFFLCNLAIVDICYTTVTVPNLLYILLSGDDTMSSTQCLIQMFFFSIAGTSETTVILVMAYDRYVAICHPLHYHRILNKKICILLMAVIWICALVNSSVFVNSVLKMFFCSSTTINQFFCDVKAMIKISCGGTDMFYVLMYADCFLLGFCPSVCNVISYVKIIKVILRIKSKDGRSKAFSTCSSHLTCMAIYYVSGLSVYLIPLSEHYNLLEQILTTFYKTVTPMMNPLIYSLRNNEMRSSLRKLVASFSQDIAYLKS</sequence>
<dbReference type="InterPro" id="IPR050516">
    <property type="entry name" value="Olfactory_GPCR"/>
</dbReference>
<organism evidence="13 14">
    <name type="scientific">Pyxicephalus adspersus</name>
    <name type="common">African bullfrog</name>
    <dbReference type="NCBI Taxonomy" id="30357"/>
    <lineage>
        <taxon>Eukaryota</taxon>
        <taxon>Metazoa</taxon>
        <taxon>Chordata</taxon>
        <taxon>Craniata</taxon>
        <taxon>Vertebrata</taxon>
        <taxon>Euteleostomi</taxon>
        <taxon>Amphibia</taxon>
        <taxon>Batrachia</taxon>
        <taxon>Anura</taxon>
        <taxon>Neobatrachia</taxon>
        <taxon>Ranoidea</taxon>
        <taxon>Pyxicephalidae</taxon>
        <taxon>Pyxicephalinae</taxon>
        <taxon>Pyxicephalus</taxon>
    </lineage>
</organism>
<feature type="transmembrane region" description="Helical" evidence="11">
    <location>
        <begin position="30"/>
        <end position="55"/>
    </location>
</feature>
<evidence type="ECO:0000256" key="6">
    <source>
        <dbReference type="ARBA" id="ARBA00023040"/>
    </source>
</evidence>
<feature type="transmembrane region" description="Helical" evidence="11">
    <location>
        <begin position="62"/>
        <end position="88"/>
    </location>
</feature>
<reference evidence="13" key="1">
    <citation type="thesis" date="2020" institute="ProQuest LLC" country="789 East Eisenhower Parkway, Ann Arbor, MI, USA">
        <title>Comparative Genomics and Chromosome Evolution.</title>
        <authorList>
            <person name="Mudd A.B."/>
        </authorList>
    </citation>
    <scope>NUCLEOTIDE SEQUENCE</scope>
    <source>
        <strain evidence="13">1538</strain>
        <tissue evidence="13">Blood</tissue>
    </source>
</reference>
<evidence type="ECO:0000256" key="2">
    <source>
        <dbReference type="ARBA" id="ARBA00022475"/>
    </source>
</evidence>
<dbReference type="GO" id="GO:0005886">
    <property type="term" value="C:plasma membrane"/>
    <property type="evidence" value="ECO:0007669"/>
    <property type="project" value="UniProtKB-SubCell"/>
</dbReference>
<feature type="transmembrane region" description="Helical" evidence="11">
    <location>
        <begin position="275"/>
        <end position="294"/>
    </location>
</feature>
<evidence type="ECO:0000256" key="11">
    <source>
        <dbReference type="RuleBase" id="RU363047"/>
    </source>
</evidence>
<evidence type="ECO:0000256" key="9">
    <source>
        <dbReference type="ARBA" id="ARBA00023224"/>
    </source>
</evidence>
<feature type="transmembrane region" description="Helical" evidence="11">
    <location>
        <begin position="239"/>
        <end position="263"/>
    </location>
</feature>
<feature type="transmembrane region" description="Helical" evidence="11">
    <location>
        <begin position="100"/>
        <end position="122"/>
    </location>
</feature>